<dbReference type="InterPro" id="IPR033479">
    <property type="entry name" value="dCache_1"/>
</dbReference>
<keyword evidence="8 10" id="KW-0807">Transducer</keyword>
<dbReference type="GO" id="GO:0006935">
    <property type="term" value="P:chemotaxis"/>
    <property type="evidence" value="ECO:0007669"/>
    <property type="project" value="UniProtKB-KW"/>
</dbReference>
<keyword evidence="6 11" id="KW-1133">Transmembrane helix</keyword>
<feature type="domain" description="Methyl-accepting transducer" evidence="12">
    <location>
        <begin position="364"/>
        <end position="600"/>
    </location>
</feature>
<dbReference type="Gene3D" id="3.30.450.20">
    <property type="entry name" value="PAS domain"/>
    <property type="match status" value="2"/>
</dbReference>
<dbReference type="SMART" id="SM00304">
    <property type="entry name" value="HAMP"/>
    <property type="match status" value="1"/>
</dbReference>
<dbReference type="PROSITE" id="PS51257">
    <property type="entry name" value="PROKAR_LIPOPROTEIN"/>
    <property type="match status" value="1"/>
</dbReference>
<dbReference type="CDD" id="cd11386">
    <property type="entry name" value="MCP_signal"/>
    <property type="match status" value="1"/>
</dbReference>
<organism evidence="14 15">
    <name type="scientific">Aneurinibacillus thermoaerophilus</name>
    <dbReference type="NCBI Taxonomy" id="143495"/>
    <lineage>
        <taxon>Bacteria</taxon>
        <taxon>Bacillati</taxon>
        <taxon>Bacillota</taxon>
        <taxon>Bacilli</taxon>
        <taxon>Bacillales</taxon>
        <taxon>Paenibacillaceae</taxon>
        <taxon>Aneurinibacillus group</taxon>
        <taxon>Aneurinibacillus</taxon>
    </lineage>
</organism>
<evidence type="ECO:0000313" key="15">
    <source>
        <dbReference type="Proteomes" id="UP000198956"/>
    </source>
</evidence>
<feature type="transmembrane region" description="Helical" evidence="11">
    <location>
        <begin position="269"/>
        <end position="292"/>
    </location>
</feature>
<dbReference type="PANTHER" id="PTHR32089">
    <property type="entry name" value="METHYL-ACCEPTING CHEMOTAXIS PROTEIN MCPB"/>
    <property type="match status" value="1"/>
</dbReference>
<gene>
    <name evidence="14" type="ORF">SAMN04489735_101227</name>
</gene>
<dbReference type="InterPro" id="IPR003660">
    <property type="entry name" value="HAMP_dom"/>
</dbReference>
<evidence type="ECO:0000256" key="8">
    <source>
        <dbReference type="ARBA" id="ARBA00023224"/>
    </source>
</evidence>
<dbReference type="RefSeq" id="WP_091260416.1">
    <property type="nucleotide sequence ID" value="NZ_FNDE01000012.1"/>
</dbReference>
<dbReference type="CDD" id="cd12912">
    <property type="entry name" value="PDC2_MCP_like"/>
    <property type="match status" value="1"/>
</dbReference>
<evidence type="ECO:0000256" key="10">
    <source>
        <dbReference type="PROSITE-ProRule" id="PRU00284"/>
    </source>
</evidence>
<dbReference type="Proteomes" id="UP000198956">
    <property type="component" value="Unassembled WGS sequence"/>
</dbReference>
<dbReference type="Pfam" id="PF00015">
    <property type="entry name" value="MCPsignal"/>
    <property type="match status" value="1"/>
</dbReference>
<dbReference type="Pfam" id="PF02743">
    <property type="entry name" value="dCache_1"/>
    <property type="match status" value="1"/>
</dbReference>
<accession>A0A1G7ZSV0</accession>
<dbReference type="SUPFAM" id="SSF58104">
    <property type="entry name" value="Methyl-accepting chemotaxis protein (MCP) signaling domain"/>
    <property type="match status" value="1"/>
</dbReference>
<keyword evidence="7 11" id="KW-0472">Membrane</keyword>
<keyword evidence="3" id="KW-0488">Methylation</keyword>
<feature type="domain" description="HAMP" evidence="13">
    <location>
        <begin position="293"/>
        <end position="345"/>
    </location>
</feature>
<reference evidence="14 15" key="1">
    <citation type="submission" date="2016-10" db="EMBL/GenBank/DDBJ databases">
        <authorList>
            <person name="de Groot N.N."/>
        </authorList>
    </citation>
    <scope>NUCLEOTIDE SEQUENCE [LARGE SCALE GENOMIC DNA]</scope>
    <source>
        <strain evidence="14 15">L 420-91</strain>
    </source>
</reference>
<dbReference type="SMART" id="SM00283">
    <property type="entry name" value="MA"/>
    <property type="match status" value="1"/>
</dbReference>
<keyword evidence="5 11" id="KW-0812">Transmembrane</keyword>
<dbReference type="OrthoDB" id="243053at2"/>
<comment type="similarity">
    <text evidence="9">Belongs to the methyl-accepting chemotaxis (MCP) protein family.</text>
</comment>
<dbReference type="Gene3D" id="1.10.8.500">
    <property type="entry name" value="HAMP domain in histidine kinase"/>
    <property type="match status" value="1"/>
</dbReference>
<dbReference type="InterPro" id="IPR029151">
    <property type="entry name" value="Sensor-like_sf"/>
</dbReference>
<evidence type="ECO:0000256" key="6">
    <source>
        <dbReference type="ARBA" id="ARBA00022989"/>
    </source>
</evidence>
<evidence type="ECO:0000313" key="14">
    <source>
        <dbReference type="EMBL" id="SDH11707.1"/>
    </source>
</evidence>
<comment type="subcellular location">
    <subcellularLocation>
        <location evidence="1">Cell membrane</location>
        <topology evidence="1">Multi-pass membrane protein</topology>
    </subcellularLocation>
</comment>
<evidence type="ECO:0000256" key="9">
    <source>
        <dbReference type="ARBA" id="ARBA00029447"/>
    </source>
</evidence>
<evidence type="ECO:0000256" key="5">
    <source>
        <dbReference type="ARBA" id="ARBA00022692"/>
    </source>
</evidence>
<dbReference type="InterPro" id="IPR004089">
    <property type="entry name" value="MCPsignal_dom"/>
</dbReference>
<keyword evidence="2" id="KW-1003">Cell membrane</keyword>
<evidence type="ECO:0000256" key="2">
    <source>
        <dbReference type="ARBA" id="ARBA00022475"/>
    </source>
</evidence>
<evidence type="ECO:0000259" key="13">
    <source>
        <dbReference type="PROSITE" id="PS50885"/>
    </source>
</evidence>
<sequence length="650" mass="71523">MRNVSVKVRLIISFLLIVFISTSCLGFVSYNVAKKEVMEQTLYSGQESNKTLNTFVNGVIYPQVKNIEFLAQNINSAEVGTEGLRQRLNDFQSAHSELINAFVGNENGSYVNAPNVKMPDGYDPRKRPWYKQAMENKGEVIITNPYQAVSVDAVVVTIAKTTKDGKGVVGIDLNLNHLTDEVKKVRIGKEGYAFILDEQGEVIVHPHEKYGSKVSGVQYEEIMKQNSGELTYMEGEEQMNAVFSVNPLTGWKIASVMPESEAEQEVAPIFYTTLVVVLVFFVFSLLLAYIVIRSITQPLQDLRNVAEKVKEGDLTSKVQSKGRDELSVVGTSFNHMIDSLHSVLQTISEKSHLLASSSEQLAASAEQSSQASEHVAAMTQDITEETIQQTKSIEKASLSVDEMSRGIQQIAGNSQTVSLASSEALERTEKGKQALQTINENMSMITDKVGELSKVIERLSERSNQIGKIVEVITEIANQTNLLSLNAAIEAARAGEQGKGFAVVADEVRSLAEQSSNSAEKIKALIATIQQEMKYAVQSMTDSTDVVHKGMKNVREADEAFRSILQSITEVTTQVQEVSAAVQQISAGAEEVMQITKNAKYSQEQNMEKMSSISSAMEEQLASMEEIYSSAAALSTIAEELRDNVDRFKM</sequence>
<dbReference type="CDD" id="cd12913">
    <property type="entry name" value="PDC1_MCP_like"/>
    <property type="match status" value="1"/>
</dbReference>
<dbReference type="FunFam" id="1.10.287.950:FF:000001">
    <property type="entry name" value="Methyl-accepting chemotaxis sensory transducer"/>
    <property type="match status" value="1"/>
</dbReference>
<evidence type="ECO:0000259" key="12">
    <source>
        <dbReference type="PROSITE" id="PS50111"/>
    </source>
</evidence>
<proteinExistence type="inferred from homology"/>
<name>A0A1G7ZSV0_ANETH</name>
<dbReference type="PANTHER" id="PTHR32089:SF114">
    <property type="entry name" value="METHYL-ACCEPTING CHEMOTAXIS PROTEIN MCPB"/>
    <property type="match status" value="1"/>
</dbReference>
<dbReference type="EMBL" id="FNDE01000012">
    <property type="protein sequence ID" value="SDH11707.1"/>
    <property type="molecule type" value="Genomic_DNA"/>
</dbReference>
<dbReference type="CDD" id="cd06225">
    <property type="entry name" value="HAMP"/>
    <property type="match status" value="1"/>
</dbReference>
<evidence type="ECO:0000256" key="7">
    <source>
        <dbReference type="ARBA" id="ARBA00023136"/>
    </source>
</evidence>
<dbReference type="AlphaFoldDB" id="A0A1G7ZSV0"/>
<dbReference type="SUPFAM" id="SSF103190">
    <property type="entry name" value="Sensory domain-like"/>
    <property type="match status" value="1"/>
</dbReference>
<evidence type="ECO:0000256" key="1">
    <source>
        <dbReference type="ARBA" id="ARBA00004651"/>
    </source>
</evidence>
<dbReference type="Pfam" id="PF00672">
    <property type="entry name" value="HAMP"/>
    <property type="match status" value="1"/>
</dbReference>
<evidence type="ECO:0000256" key="11">
    <source>
        <dbReference type="SAM" id="Phobius"/>
    </source>
</evidence>
<dbReference type="GO" id="GO:0007165">
    <property type="term" value="P:signal transduction"/>
    <property type="evidence" value="ECO:0007669"/>
    <property type="project" value="UniProtKB-KW"/>
</dbReference>
<protein>
    <submittedName>
        <fullName evidence="14">Methyl-accepting chemotaxis protein</fullName>
    </submittedName>
</protein>
<dbReference type="PROSITE" id="PS50111">
    <property type="entry name" value="CHEMOTAXIS_TRANSDUC_2"/>
    <property type="match status" value="1"/>
</dbReference>
<evidence type="ECO:0000256" key="3">
    <source>
        <dbReference type="ARBA" id="ARBA00022481"/>
    </source>
</evidence>
<dbReference type="Gene3D" id="1.10.287.950">
    <property type="entry name" value="Methyl-accepting chemotaxis protein"/>
    <property type="match status" value="1"/>
</dbReference>
<dbReference type="GO" id="GO:0005886">
    <property type="term" value="C:plasma membrane"/>
    <property type="evidence" value="ECO:0007669"/>
    <property type="project" value="UniProtKB-SubCell"/>
</dbReference>
<keyword evidence="4" id="KW-0145">Chemotaxis</keyword>
<evidence type="ECO:0000256" key="4">
    <source>
        <dbReference type="ARBA" id="ARBA00022500"/>
    </source>
</evidence>
<dbReference type="PROSITE" id="PS50885">
    <property type="entry name" value="HAMP"/>
    <property type="match status" value="1"/>
</dbReference>